<name>A0A1Y0XYZ6_ACEPA</name>
<evidence type="ECO:0000313" key="2">
    <source>
        <dbReference type="Proteomes" id="UP000196205"/>
    </source>
</evidence>
<dbReference type="RefSeq" id="WP_087651813.1">
    <property type="nucleotide sequence ID" value="NZ_CP021509.1"/>
</dbReference>
<gene>
    <name evidence="1" type="ORF">S1001342_01817</name>
</gene>
<evidence type="ECO:0000313" key="1">
    <source>
        <dbReference type="EMBL" id="ARW48140.1"/>
    </source>
</evidence>
<proteinExistence type="predicted"/>
<dbReference type="AlphaFoldDB" id="A0A1Y0XYZ6"/>
<reference evidence="1 2" key="1">
    <citation type="submission" date="2017-05" db="EMBL/GenBank/DDBJ databases">
        <title>Genome sequence of Acetobacter pasteurianus subsp. pasteurianus strain SRCM101342.</title>
        <authorList>
            <person name="Cho S.H."/>
        </authorList>
    </citation>
    <scope>NUCLEOTIDE SEQUENCE [LARGE SCALE GENOMIC DNA]</scope>
    <source>
        <strain evidence="1 2">SRCM101342</strain>
    </source>
</reference>
<dbReference type="EMBL" id="CP021509">
    <property type="protein sequence ID" value="ARW48140.1"/>
    <property type="molecule type" value="Genomic_DNA"/>
</dbReference>
<dbReference type="OrthoDB" id="6439710at2"/>
<evidence type="ECO:0008006" key="3">
    <source>
        <dbReference type="Google" id="ProtNLM"/>
    </source>
</evidence>
<accession>A0A1Y0XYZ6</accession>
<sequence>MAEWIKDAPALARNAGIILPGIRSYASEVARMPAFDAADTFTPGAPNTDPNNGPLMQALTIIDPEIIRILLSPMRAATIYGEEKRGDWLRDGMAFSVVEQGGQVAAYGDFNMAGYAQANINYEWRQQFLVQAFAEWGEREAARYDAGGMPYIMEKRRAVITILNKWQNRSYFFGVSGLQAYGALNDPSLPASVAPQPQTINGSSVTTWEEKDGQGVYDDILYLYTQLVDQTYGMDGVTSDSNLVLVLSNKRITALNKTNAQFNTSVYDLLKKNFPNMRIEQAPELSLASGEMVQMFAERMDGTRTVFCAFSEKLRAHRLMLSDSGARQKQTSGSWGAIIRYPLAFTSMVGV</sequence>
<protein>
    <recommendedName>
        <fullName evidence="3">DUF2184 domain-containing protein</fullName>
    </recommendedName>
</protein>
<organism evidence="1 2">
    <name type="scientific">Acetobacter pasteurianus subsp. pasteurianus</name>
    <dbReference type="NCBI Taxonomy" id="481145"/>
    <lineage>
        <taxon>Bacteria</taxon>
        <taxon>Pseudomonadati</taxon>
        <taxon>Pseudomonadota</taxon>
        <taxon>Alphaproteobacteria</taxon>
        <taxon>Acetobacterales</taxon>
        <taxon>Acetobacteraceae</taxon>
        <taxon>Acetobacter</taxon>
    </lineage>
</organism>
<dbReference type="Proteomes" id="UP000196205">
    <property type="component" value="Chromosome"/>
</dbReference>